<dbReference type="InterPro" id="IPR046366">
    <property type="entry name" value="MPAB"/>
</dbReference>
<comment type="caution">
    <text evidence="3">The sequence shown here is derived from an EMBL/GenBank/DDBJ whole genome shotgun (WGS) entry which is preliminary data.</text>
</comment>
<evidence type="ECO:0000256" key="1">
    <source>
        <dbReference type="SAM" id="MobiDB-lite"/>
    </source>
</evidence>
<evidence type="ECO:0000259" key="2">
    <source>
        <dbReference type="Pfam" id="PF09995"/>
    </source>
</evidence>
<name>A0A3A8JGF4_9BACT</name>
<dbReference type="PANTHER" id="PTHR36124:SF1">
    <property type="entry name" value="ER-BOUND OXYGENASE MPAB_MPAB'_RUBBER OXYGENASE CATALYTIC DOMAIN-CONTAINING PROTEIN"/>
    <property type="match status" value="1"/>
</dbReference>
<accession>A0A3A8JGF4</accession>
<evidence type="ECO:0000313" key="4">
    <source>
        <dbReference type="Proteomes" id="UP000268094"/>
    </source>
</evidence>
<dbReference type="EMBL" id="RAVZ01000002">
    <property type="protein sequence ID" value="RKG94038.1"/>
    <property type="molecule type" value="Genomic_DNA"/>
</dbReference>
<dbReference type="AlphaFoldDB" id="A0A3A8JGF4"/>
<dbReference type="GO" id="GO:0016491">
    <property type="term" value="F:oxidoreductase activity"/>
    <property type="evidence" value="ECO:0007669"/>
    <property type="project" value="InterPro"/>
</dbReference>
<dbReference type="Proteomes" id="UP000268094">
    <property type="component" value="Unassembled WGS sequence"/>
</dbReference>
<evidence type="ECO:0000313" key="3">
    <source>
        <dbReference type="EMBL" id="RKG94038.1"/>
    </source>
</evidence>
<proteinExistence type="predicted"/>
<organism evidence="3 4">
    <name type="scientific">Corallococcus terminator</name>
    <dbReference type="NCBI Taxonomy" id="2316733"/>
    <lineage>
        <taxon>Bacteria</taxon>
        <taxon>Pseudomonadati</taxon>
        <taxon>Myxococcota</taxon>
        <taxon>Myxococcia</taxon>
        <taxon>Myxococcales</taxon>
        <taxon>Cystobacterineae</taxon>
        <taxon>Myxococcaceae</taxon>
        <taxon>Corallococcus</taxon>
    </lineage>
</organism>
<feature type="region of interest" description="Disordered" evidence="1">
    <location>
        <begin position="1"/>
        <end position="71"/>
    </location>
</feature>
<reference evidence="4" key="1">
    <citation type="submission" date="2018-09" db="EMBL/GenBank/DDBJ databases">
        <authorList>
            <person name="Livingstone P.G."/>
            <person name="Whitworth D.E."/>
        </authorList>
    </citation>
    <scope>NUCLEOTIDE SEQUENCE [LARGE SCALE GENOMIC DNA]</scope>
    <source>
        <strain evidence="4">CA054A</strain>
    </source>
</reference>
<keyword evidence="4" id="KW-1185">Reference proteome</keyword>
<dbReference type="Pfam" id="PF09995">
    <property type="entry name" value="MPAB_Lcp_cat"/>
    <property type="match status" value="1"/>
</dbReference>
<dbReference type="InterPro" id="IPR018713">
    <property type="entry name" value="MPAB/Lcp_cat_dom"/>
</dbReference>
<feature type="compositionally biased region" description="Low complexity" evidence="1">
    <location>
        <begin position="34"/>
        <end position="46"/>
    </location>
</feature>
<dbReference type="PANTHER" id="PTHR36124">
    <property type="match status" value="1"/>
</dbReference>
<feature type="domain" description="ER-bound oxygenase mpaB/mpaB'/Rubber oxygenase catalytic" evidence="2">
    <location>
        <begin position="214"/>
        <end position="338"/>
    </location>
</feature>
<gene>
    <name evidence="3" type="ORF">D7V88_00285</name>
</gene>
<sequence>MIASPVWESCSHNKVRRHDVRDKATPRRPPGAPSGPSKAAGSGTTARTGLPSPQGLLPCLPGVTPMNDPASIAHSQADAVPAGCPFKAHGARPDTRVPGPVYRKPFWKPRLTEVRREIASLDARRDCQRIVHLLTNYEFPFDVQRATEVALFHTYGSRSVSTLLDRTGEFSKRGQKRYDDTRLLIAQFMECGWDVEAGRRSLEQMNHIHSFFRIPNEDFLFVLWTFIDFPIQWMDDFGWRAFTAHEREAWFHYWCEIGRRMGLKDIPEDRAAFDAYVRDYEAREFVPSEASHRVAQATVDILAGWVPRPLRPLVPPISLGLVPPRLLPAIQFEPPPTWVTGLTRAALKLRKHVKRYVSLERYPTPIEGSLNRTYPGNTYGIEHLGPEYAHRDAK</sequence>
<protein>
    <submittedName>
        <fullName evidence="3">DUF2236 domain-containing protein</fullName>
    </submittedName>
</protein>